<sequence length="132" mass="14549">MGQPGGTSVIESILIPRYEEQKNNIRPEIKYGSCNGSSTFSRALNWRQTENYKPEESDRPAGNAGALVAAARGFANGLAVVCLAPACYLPTDSSSPRTLTQLRPFDLKPHSAANWRSLGYIIHLRLRDFQRA</sequence>
<dbReference type="EMBL" id="JAWJWF010000047">
    <property type="protein sequence ID" value="KAK6621628.1"/>
    <property type="molecule type" value="Genomic_DNA"/>
</dbReference>
<proteinExistence type="predicted"/>
<evidence type="ECO:0000313" key="1">
    <source>
        <dbReference type="EMBL" id="KAK6621628.1"/>
    </source>
</evidence>
<accession>A0ABR1AK12</accession>
<protein>
    <submittedName>
        <fullName evidence="1">Uncharacterized protein</fullName>
    </submittedName>
</protein>
<evidence type="ECO:0000313" key="2">
    <source>
        <dbReference type="Proteomes" id="UP001359485"/>
    </source>
</evidence>
<reference evidence="1 2" key="1">
    <citation type="submission" date="2023-09" db="EMBL/GenBank/DDBJ databases">
        <title>Genomes of two closely related lineages of the louse Polyplax serrata with different host specificities.</title>
        <authorList>
            <person name="Martinu J."/>
            <person name="Tarabai H."/>
            <person name="Stefka J."/>
            <person name="Hypsa V."/>
        </authorList>
    </citation>
    <scope>NUCLEOTIDE SEQUENCE [LARGE SCALE GENOMIC DNA]</scope>
    <source>
        <strain evidence="1">98ZLc_SE</strain>
    </source>
</reference>
<dbReference type="Proteomes" id="UP001359485">
    <property type="component" value="Unassembled WGS sequence"/>
</dbReference>
<gene>
    <name evidence="1" type="ORF">RUM44_001435</name>
</gene>
<keyword evidence="2" id="KW-1185">Reference proteome</keyword>
<organism evidence="1 2">
    <name type="scientific">Polyplax serrata</name>
    <name type="common">Common mouse louse</name>
    <dbReference type="NCBI Taxonomy" id="468196"/>
    <lineage>
        <taxon>Eukaryota</taxon>
        <taxon>Metazoa</taxon>
        <taxon>Ecdysozoa</taxon>
        <taxon>Arthropoda</taxon>
        <taxon>Hexapoda</taxon>
        <taxon>Insecta</taxon>
        <taxon>Pterygota</taxon>
        <taxon>Neoptera</taxon>
        <taxon>Paraneoptera</taxon>
        <taxon>Psocodea</taxon>
        <taxon>Troctomorpha</taxon>
        <taxon>Phthiraptera</taxon>
        <taxon>Anoplura</taxon>
        <taxon>Polyplacidae</taxon>
        <taxon>Polyplax</taxon>
    </lineage>
</organism>
<comment type="caution">
    <text evidence="1">The sequence shown here is derived from an EMBL/GenBank/DDBJ whole genome shotgun (WGS) entry which is preliminary data.</text>
</comment>
<name>A0ABR1AK12_POLSC</name>